<dbReference type="GO" id="GO:0006392">
    <property type="term" value="P:transcription elongation by mitochondrial RNA polymerase"/>
    <property type="evidence" value="ECO:0007669"/>
    <property type="project" value="InterPro"/>
</dbReference>
<protein>
    <submittedName>
        <fullName evidence="1">Uncharacterized protein</fullName>
    </submittedName>
</protein>
<name>A0A813YAZ5_9BILA</name>
<accession>A0A813YAZ5</accession>
<comment type="caution">
    <text evidence="1">The sequence shown here is derived from an EMBL/GenBank/DDBJ whole genome shotgun (WGS) entry which is preliminary data.</text>
</comment>
<proteinExistence type="predicted"/>
<dbReference type="PANTHER" id="PTHR21053">
    <property type="entry name" value="TRANSCRIPTION ELONGATION FACTOR, MITOCHONDRIAL"/>
    <property type="match status" value="1"/>
</dbReference>
<dbReference type="OrthoDB" id="5949570at2759"/>
<reference evidence="1" key="1">
    <citation type="submission" date="2021-02" db="EMBL/GenBank/DDBJ databases">
        <authorList>
            <person name="Nowell W R."/>
        </authorList>
    </citation>
    <scope>NUCLEOTIDE SEQUENCE</scope>
    <source>
        <strain evidence="1">Ploen Becks lab</strain>
    </source>
</reference>
<dbReference type="EMBL" id="CAJNOC010001655">
    <property type="protein sequence ID" value="CAF0881641.1"/>
    <property type="molecule type" value="Genomic_DNA"/>
</dbReference>
<evidence type="ECO:0000313" key="2">
    <source>
        <dbReference type="Proteomes" id="UP000663879"/>
    </source>
</evidence>
<dbReference type="Proteomes" id="UP000663879">
    <property type="component" value="Unassembled WGS sequence"/>
</dbReference>
<dbReference type="GO" id="GO:0042645">
    <property type="term" value="C:mitochondrial nucleoid"/>
    <property type="evidence" value="ECO:0007669"/>
    <property type="project" value="TreeGrafter"/>
</dbReference>
<keyword evidence="2" id="KW-1185">Reference proteome</keyword>
<evidence type="ECO:0000313" key="1">
    <source>
        <dbReference type="EMBL" id="CAF0881641.1"/>
    </source>
</evidence>
<sequence>MISILKLFKSSKNKTNLCRNIIKTYSTESTETNHIAGHSLETNPESSPIKKLDSKILKTLGRKPIELPKLEEEFAKKIETITSLDFSQDALTWIHIKNNGKILDWNFVHFDKELMYHADFNIAFEYLNKLYEEKIPKESNAYIFEEKRYKARETKMFQYILKLQRGEIMLQSLLKSKILNQVDKKIFKMNSGKVAKKFNILVGNERVRASNLMQYMIKPKADFHLDFDKFILGDSDRFYDFFSRANDQKEPLAINYLQASCFLNLIRDFDTEFTEY</sequence>
<dbReference type="PANTHER" id="PTHR21053:SF2">
    <property type="entry name" value="TRANSCRIPTION ELONGATION FACTOR, MITOCHONDRIAL"/>
    <property type="match status" value="1"/>
</dbReference>
<gene>
    <name evidence="1" type="ORF">OXX778_LOCUS10443</name>
</gene>
<dbReference type="AlphaFoldDB" id="A0A813YAZ5"/>
<dbReference type="InterPro" id="IPR039150">
    <property type="entry name" value="TEFM"/>
</dbReference>
<dbReference type="GO" id="GO:0030337">
    <property type="term" value="F:DNA polymerase processivity factor activity"/>
    <property type="evidence" value="ECO:0007669"/>
    <property type="project" value="TreeGrafter"/>
</dbReference>
<organism evidence="1 2">
    <name type="scientific">Brachionus calyciflorus</name>
    <dbReference type="NCBI Taxonomy" id="104777"/>
    <lineage>
        <taxon>Eukaryota</taxon>
        <taxon>Metazoa</taxon>
        <taxon>Spiralia</taxon>
        <taxon>Gnathifera</taxon>
        <taxon>Rotifera</taxon>
        <taxon>Eurotatoria</taxon>
        <taxon>Monogononta</taxon>
        <taxon>Pseudotrocha</taxon>
        <taxon>Ploima</taxon>
        <taxon>Brachionidae</taxon>
        <taxon>Brachionus</taxon>
    </lineage>
</organism>